<sequence>MTKCSLIFVLFFIIFCCTTKAKIHSSQYLDREISPTLISQDDNADSNSLLMSRYKRFLLYRERRAAPSGQKKLKSYKFDLNDTTHNQALIHWSGKNSSVIFILTRKKKTVSGGGISDSSLWRSTNYGKTYEPEWKKFDNKTILNSYFVCPGNISKVIFIDTYNNCGRIWVSTTEGETYTPYMLSFSLDKIEFHPEEQDWLLGYDKQASVLYCSQDLGKTWSKLQSYVTTDRYFWYVKDVDTIENSTSIVHFEYRDMDVFPGRTFLVKSCFIPNCDP</sequence>
<evidence type="ECO:0000313" key="4">
    <source>
        <dbReference type="Ensembl" id="ENSCINP00000032737.1"/>
    </source>
</evidence>
<name>H2XSV3_CIOIN</name>
<dbReference type="PANTHER" id="PTHR12106:SF47">
    <property type="entry name" value="VPS10 DOMAIN-CONTAINING RECEPTOR SORCS3-LIKE"/>
    <property type="match status" value="1"/>
</dbReference>
<dbReference type="InterPro" id="IPR050310">
    <property type="entry name" value="VPS10-sortilin"/>
</dbReference>
<dbReference type="SUPFAM" id="SSF110296">
    <property type="entry name" value="Oligoxyloglucan reducing end-specific cellobiohydrolase"/>
    <property type="match status" value="1"/>
</dbReference>
<dbReference type="PANTHER" id="PTHR12106">
    <property type="entry name" value="SORTILIN RELATED"/>
    <property type="match status" value="1"/>
</dbReference>
<proteinExistence type="predicted"/>
<dbReference type="Ensembl" id="ENSCINT00000032174.1">
    <property type="protein sequence ID" value="ENSCINP00000032737.1"/>
    <property type="gene ID" value="ENSCING00000022858.1"/>
</dbReference>
<reference evidence="4" key="3">
    <citation type="submission" date="2025-09" db="UniProtKB">
        <authorList>
            <consortium name="Ensembl"/>
        </authorList>
    </citation>
    <scope>IDENTIFICATION</scope>
</reference>
<dbReference type="GeneTree" id="ENSGT01030000234563"/>
<dbReference type="STRING" id="7719.ENSCINP00000032737"/>
<keyword evidence="5" id="KW-1185">Reference proteome</keyword>
<keyword evidence="2" id="KW-0732">Signal</keyword>
<feature type="chain" id="PRO_5003576974" description="Sortilin N-terminal domain-containing protein" evidence="2">
    <location>
        <begin position="22"/>
        <end position="276"/>
    </location>
</feature>
<evidence type="ECO:0000256" key="2">
    <source>
        <dbReference type="SAM" id="SignalP"/>
    </source>
</evidence>
<organism evidence="4 5">
    <name type="scientific">Ciona intestinalis</name>
    <name type="common">Transparent sea squirt</name>
    <name type="synonym">Ascidia intestinalis</name>
    <dbReference type="NCBI Taxonomy" id="7719"/>
    <lineage>
        <taxon>Eukaryota</taxon>
        <taxon>Metazoa</taxon>
        <taxon>Chordata</taxon>
        <taxon>Tunicata</taxon>
        <taxon>Ascidiacea</taxon>
        <taxon>Phlebobranchia</taxon>
        <taxon>Cionidae</taxon>
        <taxon>Ciona</taxon>
    </lineage>
</organism>
<dbReference type="Pfam" id="PF15902">
    <property type="entry name" value="Sortilin-Vps10"/>
    <property type="match status" value="1"/>
</dbReference>
<reference evidence="4" key="2">
    <citation type="submission" date="2025-08" db="UniProtKB">
        <authorList>
            <consortium name="Ensembl"/>
        </authorList>
    </citation>
    <scope>IDENTIFICATION</scope>
</reference>
<keyword evidence="1" id="KW-0677">Repeat</keyword>
<accession>H2XSV3</accession>
<dbReference type="Proteomes" id="UP000008144">
    <property type="component" value="Unassembled WGS sequence"/>
</dbReference>
<dbReference type="AlphaFoldDB" id="H2XSV3"/>
<dbReference type="HOGENOM" id="CLU_1010199_0_0_1"/>
<dbReference type="InParanoid" id="H2XSV3"/>
<protein>
    <recommendedName>
        <fullName evidence="3">Sortilin N-terminal domain-containing protein</fullName>
    </recommendedName>
</protein>
<feature type="signal peptide" evidence="2">
    <location>
        <begin position="1"/>
        <end position="21"/>
    </location>
</feature>
<evidence type="ECO:0000259" key="3">
    <source>
        <dbReference type="Pfam" id="PF15902"/>
    </source>
</evidence>
<dbReference type="Gene3D" id="2.130.10.10">
    <property type="entry name" value="YVTN repeat-like/Quinoprotein amine dehydrogenase"/>
    <property type="match status" value="1"/>
</dbReference>
<reference evidence="5" key="1">
    <citation type="journal article" date="2002" name="Science">
        <title>The draft genome of Ciona intestinalis: insights into chordate and vertebrate origins.</title>
        <authorList>
            <person name="Dehal P."/>
            <person name="Satou Y."/>
            <person name="Campbell R.K."/>
            <person name="Chapman J."/>
            <person name="Degnan B."/>
            <person name="De Tomaso A."/>
            <person name="Davidson B."/>
            <person name="Di Gregorio A."/>
            <person name="Gelpke M."/>
            <person name="Goodstein D.M."/>
            <person name="Harafuji N."/>
            <person name="Hastings K.E."/>
            <person name="Ho I."/>
            <person name="Hotta K."/>
            <person name="Huang W."/>
            <person name="Kawashima T."/>
            <person name="Lemaire P."/>
            <person name="Martinez D."/>
            <person name="Meinertzhagen I.A."/>
            <person name="Necula S."/>
            <person name="Nonaka M."/>
            <person name="Putnam N."/>
            <person name="Rash S."/>
            <person name="Saiga H."/>
            <person name="Satake M."/>
            <person name="Terry A."/>
            <person name="Yamada L."/>
            <person name="Wang H.G."/>
            <person name="Awazu S."/>
            <person name="Azumi K."/>
            <person name="Boore J."/>
            <person name="Branno M."/>
            <person name="Chin-Bow S."/>
            <person name="DeSantis R."/>
            <person name="Doyle S."/>
            <person name="Francino P."/>
            <person name="Keys D.N."/>
            <person name="Haga S."/>
            <person name="Hayashi H."/>
            <person name="Hino K."/>
            <person name="Imai K.S."/>
            <person name="Inaba K."/>
            <person name="Kano S."/>
            <person name="Kobayashi K."/>
            <person name="Kobayashi M."/>
            <person name="Lee B.I."/>
            <person name="Makabe K.W."/>
            <person name="Manohar C."/>
            <person name="Matassi G."/>
            <person name="Medina M."/>
            <person name="Mochizuki Y."/>
            <person name="Mount S."/>
            <person name="Morishita T."/>
            <person name="Miura S."/>
            <person name="Nakayama A."/>
            <person name="Nishizaka S."/>
            <person name="Nomoto H."/>
            <person name="Ohta F."/>
            <person name="Oishi K."/>
            <person name="Rigoutsos I."/>
            <person name="Sano M."/>
            <person name="Sasaki A."/>
            <person name="Sasakura Y."/>
            <person name="Shoguchi E."/>
            <person name="Shin-i T."/>
            <person name="Spagnuolo A."/>
            <person name="Stainier D."/>
            <person name="Suzuki M.M."/>
            <person name="Tassy O."/>
            <person name="Takatori N."/>
            <person name="Tokuoka M."/>
            <person name="Yagi K."/>
            <person name="Yoshizaki F."/>
            <person name="Wada S."/>
            <person name="Zhang C."/>
            <person name="Hyatt P.D."/>
            <person name="Larimer F."/>
            <person name="Detter C."/>
            <person name="Doggett N."/>
            <person name="Glavina T."/>
            <person name="Hawkins T."/>
            <person name="Richardson P."/>
            <person name="Lucas S."/>
            <person name="Kohara Y."/>
            <person name="Levine M."/>
            <person name="Satoh N."/>
            <person name="Rokhsar D.S."/>
        </authorList>
    </citation>
    <scope>NUCLEOTIDE SEQUENCE [LARGE SCALE GENOMIC DNA]</scope>
</reference>
<dbReference type="InterPro" id="IPR031778">
    <property type="entry name" value="Sortilin_N"/>
</dbReference>
<evidence type="ECO:0000256" key="1">
    <source>
        <dbReference type="ARBA" id="ARBA00022737"/>
    </source>
</evidence>
<feature type="domain" description="Sortilin N-terminal" evidence="3">
    <location>
        <begin position="119"/>
        <end position="252"/>
    </location>
</feature>
<evidence type="ECO:0000313" key="5">
    <source>
        <dbReference type="Proteomes" id="UP000008144"/>
    </source>
</evidence>
<dbReference type="InterPro" id="IPR015943">
    <property type="entry name" value="WD40/YVTN_repeat-like_dom_sf"/>
</dbReference>